<comment type="caution">
    <text evidence="1">The sequence shown here is derived from an EMBL/GenBank/DDBJ whole genome shotgun (WGS) entry which is preliminary data.</text>
</comment>
<dbReference type="AlphaFoldDB" id="A0A367LDR5"/>
<gene>
    <name evidence="1" type="ORF">L249_0834</name>
</gene>
<organism evidence="1 2">
    <name type="scientific">Ophiocordyceps polyrhachis-furcata BCC 54312</name>
    <dbReference type="NCBI Taxonomy" id="1330021"/>
    <lineage>
        <taxon>Eukaryota</taxon>
        <taxon>Fungi</taxon>
        <taxon>Dikarya</taxon>
        <taxon>Ascomycota</taxon>
        <taxon>Pezizomycotina</taxon>
        <taxon>Sordariomycetes</taxon>
        <taxon>Hypocreomycetidae</taxon>
        <taxon>Hypocreales</taxon>
        <taxon>Ophiocordycipitaceae</taxon>
        <taxon>Ophiocordyceps</taxon>
    </lineage>
</organism>
<reference evidence="1 2" key="1">
    <citation type="journal article" date="2015" name="BMC Genomics">
        <title>Insights from the genome of Ophiocordyceps polyrhachis-furcata to pathogenicity and host specificity in insect fungi.</title>
        <authorList>
            <person name="Wichadakul D."/>
            <person name="Kobmoo N."/>
            <person name="Ingsriswang S."/>
            <person name="Tangphatsornruang S."/>
            <person name="Chantasingh D."/>
            <person name="Luangsa-ard J.J."/>
            <person name="Eurwilaichitr L."/>
        </authorList>
    </citation>
    <scope>NUCLEOTIDE SEQUENCE [LARGE SCALE GENOMIC DNA]</scope>
    <source>
        <strain evidence="1 2">BCC 54312</strain>
    </source>
</reference>
<proteinExistence type="predicted"/>
<dbReference type="EMBL" id="LKCN02000007">
    <property type="protein sequence ID" value="RCI12557.1"/>
    <property type="molecule type" value="Genomic_DNA"/>
</dbReference>
<evidence type="ECO:0000313" key="1">
    <source>
        <dbReference type="EMBL" id="RCI12557.1"/>
    </source>
</evidence>
<evidence type="ECO:0000313" key="2">
    <source>
        <dbReference type="Proteomes" id="UP000253664"/>
    </source>
</evidence>
<keyword evidence="2" id="KW-1185">Reference proteome</keyword>
<protein>
    <submittedName>
        <fullName evidence="1">Uncharacterized protein</fullName>
    </submittedName>
</protein>
<accession>A0A367LDR5</accession>
<dbReference type="Proteomes" id="UP000253664">
    <property type="component" value="Unassembled WGS sequence"/>
</dbReference>
<sequence length="63" mass="6903">MLGLLGQAPLRARALCYRTRAFALTSNPRLFLLQLVPAPFLSITPLPYSAPNSSPSPFPNTYL</sequence>
<name>A0A367LDR5_9HYPO</name>